<dbReference type="Pfam" id="PF13639">
    <property type="entry name" value="zf-RING_2"/>
    <property type="match status" value="1"/>
</dbReference>
<dbReference type="PANTHER" id="PTHR22937">
    <property type="entry name" value="E3 UBIQUITIN-PROTEIN LIGASE RNF165"/>
    <property type="match status" value="1"/>
</dbReference>
<evidence type="ECO:0000313" key="12">
    <source>
        <dbReference type="EMBL" id="KAL0919823.1"/>
    </source>
</evidence>
<proteinExistence type="predicted"/>
<dbReference type="GO" id="GO:0010228">
    <property type="term" value="P:vegetative to reproductive phase transition of meristem"/>
    <property type="evidence" value="ECO:0007669"/>
    <property type="project" value="UniProtKB-ARBA"/>
</dbReference>
<evidence type="ECO:0000256" key="7">
    <source>
        <dbReference type="ARBA" id="ARBA00022786"/>
    </source>
</evidence>
<accession>A0ABD0V5E5</accession>
<feature type="domain" description="RING-type" evidence="11">
    <location>
        <begin position="610"/>
        <end position="651"/>
    </location>
</feature>
<dbReference type="GO" id="GO:0008270">
    <property type="term" value="F:zinc ion binding"/>
    <property type="evidence" value="ECO:0007669"/>
    <property type="project" value="UniProtKB-KW"/>
</dbReference>
<feature type="compositionally biased region" description="Low complexity" evidence="10">
    <location>
        <begin position="385"/>
        <end position="398"/>
    </location>
</feature>
<keyword evidence="8" id="KW-0862">Zinc</keyword>
<comment type="catalytic activity">
    <reaction evidence="1">
        <text>S-ubiquitinyl-[E2 ubiquitin-conjugating enzyme]-L-cysteine + [acceptor protein]-L-lysine = [E2 ubiquitin-conjugating enzyme]-L-cysteine + N(6)-ubiquitinyl-[acceptor protein]-L-lysine.</text>
        <dbReference type="EC" id="2.3.2.27"/>
    </reaction>
</comment>
<evidence type="ECO:0000256" key="5">
    <source>
        <dbReference type="ARBA" id="ARBA00022723"/>
    </source>
</evidence>
<evidence type="ECO:0000256" key="1">
    <source>
        <dbReference type="ARBA" id="ARBA00000900"/>
    </source>
</evidence>
<feature type="region of interest" description="Disordered" evidence="10">
    <location>
        <begin position="110"/>
        <end position="135"/>
    </location>
</feature>
<feature type="compositionally biased region" description="Polar residues" evidence="10">
    <location>
        <begin position="446"/>
        <end position="473"/>
    </location>
</feature>
<dbReference type="InterPro" id="IPR001841">
    <property type="entry name" value="Znf_RING"/>
</dbReference>
<dbReference type="InterPro" id="IPR045191">
    <property type="entry name" value="MBR1/2-like"/>
</dbReference>
<feature type="region of interest" description="Disordered" evidence="10">
    <location>
        <begin position="438"/>
        <end position="494"/>
    </location>
</feature>
<keyword evidence="7" id="KW-0833">Ubl conjugation pathway</keyword>
<comment type="pathway">
    <text evidence="2">Protein modification; protein ubiquitination.</text>
</comment>
<keyword evidence="6 9" id="KW-0863">Zinc-finger</keyword>
<dbReference type="Proteomes" id="UP001552299">
    <property type="component" value="Unassembled WGS sequence"/>
</dbReference>
<feature type="region of interest" description="Disordered" evidence="10">
    <location>
        <begin position="273"/>
        <end position="302"/>
    </location>
</feature>
<evidence type="ECO:0000256" key="3">
    <source>
        <dbReference type="ARBA" id="ARBA00012483"/>
    </source>
</evidence>
<organism evidence="12 13">
    <name type="scientific">Dendrobium thyrsiflorum</name>
    <name type="common">Pinecone-like raceme dendrobium</name>
    <name type="synonym">Orchid</name>
    <dbReference type="NCBI Taxonomy" id="117978"/>
    <lineage>
        <taxon>Eukaryota</taxon>
        <taxon>Viridiplantae</taxon>
        <taxon>Streptophyta</taxon>
        <taxon>Embryophyta</taxon>
        <taxon>Tracheophyta</taxon>
        <taxon>Spermatophyta</taxon>
        <taxon>Magnoliopsida</taxon>
        <taxon>Liliopsida</taxon>
        <taxon>Asparagales</taxon>
        <taxon>Orchidaceae</taxon>
        <taxon>Epidendroideae</taxon>
        <taxon>Malaxideae</taxon>
        <taxon>Dendrobiinae</taxon>
        <taxon>Dendrobium</taxon>
    </lineage>
</organism>
<evidence type="ECO:0000256" key="2">
    <source>
        <dbReference type="ARBA" id="ARBA00004906"/>
    </source>
</evidence>
<dbReference type="SUPFAM" id="SSF57850">
    <property type="entry name" value="RING/U-box"/>
    <property type="match status" value="1"/>
</dbReference>
<dbReference type="FunFam" id="3.30.40.10:FF:000309">
    <property type="entry name" value="E3 ubiquitin-protein ligase MBR2"/>
    <property type="match status" value="1"/>
</dbReference>
<dbReference type="GO" id="GO:0061630">
    <property type="term" value="F:ubiquitin protein ligase activity"/>
    <property type="evidence" value="ECO:0007669"/>
    <property type="project" value="UniProtKB-EC"/>
</dbReference>
<dbReference type="EMBL" id="JANQDX010000009">
    <property type="protein sequence ID" value="KAL0919823.1"/>
    <property type="molecule type" value="Genomic_DNA"/>
</dbReference>
<evidence type="ECO:0000256" key="10">
    <source>
        <dbReference type="SAM" id="MobiDB-lite"/>
    </source>
</evidence>
<dbReference type="EC" id="2.3.2.27" evidence="3"/>
<feature type="region of interest" description="Disordered" evidence="10">
    <location>
        <begin position="384"/>
        <end position="419"/>
    </location>
</feature>
<name>A0ABD0V5E5_DENTH</name>
<evidence type="ECO:0000256" key="6">
    <source>
        <dbReference type="ARBA" id="ARBA00022771"/>
    </source>
</evidence>
<evidence type="ECO:0000256" key="8">
    <source>
        <dbReference type="ARBA" id="ARBA00022833"/>
    </source>
</evidence>
<feature type="compositionally biased region" description="Low complexity" evidence="10">
    <location>
        <begin position="279"/>
        <end position="293"/>
    </location>
</feature>
<keyword evidence="4" id="KW-0808">Transferase</keyword>
<comment type="caution">
    <text evidence="12">The sequence shown here is derived from an EMBL/GenBank/DDBJ whole genome shotgun (WGS) entry which is preliminary data.</text>
</comment>
<dbReference type="AlphaFoldDB" id="A0ABD0V5E5"/>
<dbReference type="GO" id="GO:0043161">
    <property type="term" value="P:proteasome-mediated ubiquitin-dependent protein catabolic process"/>
    <property type="evidence" value="ECO:0007669"/>
    <property type="project" value="UniProtKB-ARBA"/>
</dbReference>
<feature type="compositionally biased region" description="Low complexity" evidence="10">
    <location>
        <begin position="120"/>
        <end position="131"/>
    </location>
</feature>
<evidence type="ECO:0000259" key="11">
    <source>
        <dbReference type="PROSITE" id="PS50089"/>
    </source>
</evidence>
<evidence type="ECO:0000313" key="13">
    <source>
        <dbReference type="Proteomes" id="UP001552299"/>
    </source>
</evidence>
<sequence length="667" mass="73512">MDEPFYQSNLLLDSVETPTFADYLLSPNDAEMDFMAMTPQDTDVLDIWNSRDPNTGAFTVNQENPDETKMAHDRNTALSINSGSSPRIEERCSERTNVLSLENVDLNLNNTPVDDGQAFSQSSSPSNLSQSAEHSDSVEVSLCTSVPEFFEPERVPFSNFNADSSSGVVQVSEHYDRARNSIDAHRASLKRKNIEGVIGESSSSQKIAGDFSIPSSSKYLSAGCSSGENRSPSFSSIHGGDSSECYSLSSLTGNAESSQRSLRARLNLQCQHDNSPYQSHSATSSNSLSSTWSAGESSSVPNPFIHQAEQSQHHLLPVPVLHHHVRHSPASSRMGSSSIPAVIQRRMRLIASHEEANIRSFPRNGVADHSTFLARTSVNQLAQDPLNWNPSNSNLSTSENRVSTSSGIIPLPGSSREPSEMVPVQYPRNLAEVVRNSLFPSGGSESGHQSSTLSPWHSGCATSTQEPGQSSRAVRQGHSLPHPRTAISTDRQRGFSALPLPVRSREGRSRMLSEIRNALDLMRRGVNLRFEDVFIFDQPGFYGRVDLNDRHRDMRLDVDNMSYEELLALEERIGYVNTGLCEPTILKCLKQRKYSPSKQEVAASLEQEPCCICREDYSQGEDIGTLNCRHDFHTTCIKQWLMIKNLCPICKTTALVEGHSTSSDGTK</sequence>
<dbReference type="SMART" id="SM00184">
    <property type="entry name" value="RING"/>
    <property type="match status" value="1"/>
</dbReference>
<dbReference type="Gene3D" id="3.30.40.10">
    <property type="entry name" value="Zinc/RING finger domain, C3HC4 (zinc finger)"/>
    <property type="match status" value="1"/>
</dbReference>
<evidence type="ECO:0000256" key="9">
    <source>
        <dbReference type="PROSITE-ProRule" id="PRU00175"/>
    </source>
</evidence>
<dbReference type="InterPro" id="IPR013083">
    <property type="entry name" value="Znf_RING/FYVE/PHD"/>
</dbReference>
<keyword evidence="5" id="KW-0479">Metal-binding</keyword>
<dbReference type="PANTHER" id="PTHR22937:SF224">
    <property type="entry name" value="E3 UBIQUITIN-PROTEIN LIGASE MBR1-RELATED"/>
    <property type="match status" value="1"/>
</dbReference>
<evidence type="ECO:0000256" key="4">
    <source>
        <dbReference type="ARBA" id="ARBA00022679"/>
    </source>
</evidence>
<dbReference type="PROSITE" id="PS50089">
    <property type="entry name" value="ZF_RING_2"/>
    <property type="match status" value="1"/>
</dbReference>
<keyword evidence="13" id="KW-1185">Reference proteome</keyword>
<gene>
    <name evidence="12" type="ORF">M5K25_011944</name>
</gene>
<protein>
    <recommendedName>
        <fullName evidence="3">RING-type E3 ubiquitin transferase</fullName>
        <ecNumber evidence="3">2.3.2.27</ecNumber>
    </recommendedName>
</protein>
<reference evidence="12 13" key="1">
    <citation type="journal article" date="2024" name="Plant Biotechnol. J.">
        <title>Dendrobium thyrsiflorum genome and its molecular insights into genes involved in important horticultural traits.</title>
        <authorList>
            <person name="Chen B."/>
            <person name="Wang J.Y."/>
            <person name="Zheng P.J."/>
            <person name="Li K.L."/>
            <person name="Liang Y.M."/>
            <person name="Chen X.F."/>
            <person name="Zhang C."/>
            <person name="Zhao X."/>
            <person name="He X."/>
            <person name="Zhang G.Q."/>
            <person name="Liu Z.J."/>
            <person name="Xu Q."/>
        </authorList>
    </citation>
    <scope>NUCLEOTIDE SEQUENCE [LARGE SCALE GENOMIC DNA]</scope>
    <source>
        <strain evidence="12">GZMU011</strain>
    </source>
</reference>